<keyword evidence="10" id="KW-0472">Membrane</keyword>
<dbReference type="GO" id="GO:0046983">
    <property type="term" value="F:protein dimerization activity"/>
    <property type="evidence" value="ECO:0007669"/>
    <property type="project" value="InterPro"/>
</dbReference>
<feature type="compositionally biased region" description="Polar residues" evidence="9">
    <location>
        <begin position="1"/>
        <end position="21"/>
    </location>
</feature>
<keyword evidence="4" id="KW-0808">Transferase</keyword>
<dbReference type="GO" id="GO:0016020">
    <property type="term" value="C:membrane"/>
    <property type="evidence" value="ECO:0007669"/>
    <property type="project" value="InterPro"/>
</dbReference>
<dbReference type="EC" id="2.7.13.3" evidence="2"/>
<dbReference type="Gene3D" id="1.20.5.1930">
    <property type="match status" value="1"/>
</dbReference>
<sequence>MTNSTNISRMPLSSGSTVPSQHSDDVPVRTRVWCSVVMIPIASLMCLMQTAFFAQNYAEDTPGYVFAIICVLISLPAGFLLLARSEYPEPTFWIACIMVAVFPFDSMLALMAMTALLARRSQRNTSIRAVIVGTVVTLWSQLRDATQPAEGSLWHLIFAKPYTGGDSGKPIVMLVEEPTIIITATITALVASAIATLLGLHIRSRARLRTANALANAATSHAENLQTDLNNQQLADAIAAEAHDTLAHSLSLLALNASALKAEASKLGDSPEAQALADKADDIRRQSAGALDEAHSIIDMLRNPQQAWEQLGPSDSTSLTRESLDALIADVRNSGTSLSTWIDIQQLSELDESMSKIAYRAVQEGLTNARRHAPGAPVSLEIAVSEQSGVHIHISNPLTNDVPDSRTGAGLSGLVARVQSAGGQCRYGVDDRRLFHVDVLLPWRS</sequence>
<comment type="catalytic activity">
    <reaction evidence="1">
        <text>ATP + protein L-histidine = ADP + protein N-phospho-L-histidine.</text>
        <dbReference type="EC" id="2.7.13.3"/>
    </reaction>
</comment>
<evidence type="ECO:0000256" key="2">
    <source>
        <dbReference type="ARBA" id="ARBA00012438"/>
    </source>
</evidence>
<keyword evidence="10" id="KW-1133">Transmembrane helix</keyword>
<accession>A0A087DD35</accession>
<dbReference type="InterPro" id="IPR036890">
    <property type="entry name" value="HATPase_C_sf"/>
</dbReference>
<proteinExistence type="predicted"/>
<keyword evidence="7" id="KW-0067">ATP-binding</keyword>
<dbReference type="PANTHER" id="PTHR24421:SF10">
    <property type="entry name" value="NITRATE_NITRITE SENSOR PROTEIN NARQ"/>
    <property type="match status" value="1"/>
</dbReference>
<feature type="transmembrane region" description="Helical" evidence="10">
    <location>
        <begin position="180"/>
        <end position="200"/>
    </location>
</feature>
<dbReference type="STRING" id="1437607.BISA_1522"/>
<keyword evidence="3" id="KW-0597">Phosphoprotein</keyword>
<evidence type="ECO:0000256" key="8">
    <source>
        <dbReference type="ARBA" id="ARBA00023012"/>
    </source>
</evidence>
<dbReference type="Gene3D" id="3.30.565.10">
    <property type="entry name" value="Histidine kinase-like ATPase, C-terminal domain"/>
    <property type="match status" value="1"/>
</dbReference>
<dbReference type="EMBL" id="JGZN01000005">
    <property type="protein sequence ID" value="KFI93435.1"/>
    <property type="molecule type" value="Genomic_DNA"/>
</dbReference>
<evidence type="ECO:0000256" key="7">
    <source>
        <dbReference type="ARBA" id="ARBA00022840"/>
    </source>
</evidence>
<keyword evidence="5" id="KW-0547">Nucleotide-binding</keyword>
<evidence type="ECO:0000256" key="1">
    <source>
        <dbReference type="ARBA" id="ARBA00000085"/>
    </source>
</evidence>
<dbReference type="InterPro" id="IPR050482">
    <property type="entry name" value="Sensor_HK_TwoCompSys"/>
</dbReference>
<evidence type="ECO:0000256" key="9">
    <source>
        <dbReference type="SAM" id="MobiDB-lite"/>
    </source>
</evidence>
<keyword evidence="8" id="KW-0902">Two-component regulatory system</keyword>
<feature type="domain" description="Signal transduction histidine kinase subgroup 3 dimerisation and phosphoacceptor" evidence="11">
    <location>
        <begin position="237"/>
        <end position="305"/>
    </location>
</feature>
<protein>
    <recommendedName>
        <fullName evidence="2">histidine kinase</fullName>
        <ecNumber evidence="2">2.7.13.3</ecNumber>
    </recommendedName>
</protein>
<evidence type="ECO:0000256" key="3">
    <source>
        <dbReference type="ARBA" id="ARBA00022553"/>
    </source>
</evidence>
<comment type="caution">
    <text evidence="12">The sequence shown here is derived from an EMBL/GenBank/DDBJ whole genome shotgun (WGS) entry which is preliminary data.</text>
</comment>
<dbReference type="AlphaFoldDB" id="A0A087DD35"/>
<dbReference type="CDD" id="cd16917">
    <property type="entry name" value="HATPase_UhpB-NarQ-NarX-like"/>
    <property type="match status" value="1"/>
</dbReference>
<evidence type="ECO:0000256" key="4">
    <source>
        <dbReference type="ARBA" id="ARBA00022679"/>
    </source>
</evidence>
<feature type="region of interest" description="Disordered" evidence="9">
    <location>
        <begin position="1"/>
        <end position="24"/>
    </location>
</feature>
<evidence type="ECO:0000256" key="5">
    <source>
        <dbReference type="ARBA" id="ARBA00022741"/>
    </source>
</evidence>
<gene>
    <name evidence="12" type="ORF">BISA_1522</name>
</gene>
<feature type="transmembrane region" description="Helical" evidence="10">
    <location>
        <begin position="64"/>
        <end position="85"/>
    </location>
</feature>
<dbReference type="Pfam" id="PF07730">
    <property type="entry name" value="HisKA_3"/>
    <property type="match status" value="1"/>
</dbReference>
<organism evidence="12 13">
    <name type="scientific">Bifidobacterium saguini DSM 23967</name>
    <dbReference type="NCBI Taxonomy" id="1437607"/>
    <lineage>
        <taxon>Bacteria</taxon>
        <taxon>Bacillati</taxon>
        <taxon>Actinomycetota</taxon>
        <taxon>Actinomycetes</taxon>
        <taxon>Bifidobacteriales</taxon>
        <taxon>Bifidobacteriaceae</taxon>
        <taxon>Bifidobacterium</taxon>
    </lineage>
</organism>
<evidence type="ECO:0000313" key="12">
    <source>
        <dbReference type="EMBL" id="KFI93435.1"/>
    </source>
</evidence>
<evidence type="ECO:0000259" key="11">
    <source>
        <dbReference type="Pfam" id="PF07730"/>
    </source>
</evidence>
<reference evidence="12 13" key="1">
    <citation type="submission" date="2014-03" db="EMBL/GenBank/DDBJ databases">
        <title>Genomics of Bifidobacteria.</title>
        <authorList>
            <person name="Ventura M."/>
            <person name="Milani C."/>
            <person name="Lugli G.A."/>
        </authorList>
    </citation>
    <scope>NUCLEOTIDE SEQUENCE [LARGE SCALE GENOMIC DNA]</scope>
    <source>
        <strain evidence="12 13">DSM 23967</strain>
    </source>
</reference>
<feature type="transmembrane region" description="Helical" evidence="10">
    <location>
        <begin position="30"/>
        <end position="52"/>
    </location>
</feature>
<dbReference type="Proteomes" id="UP000029066">
    <property type="component" value="Unassembled WGS sequence"/>
</dbReference>
<keyword evidence="10" id="KW-0812">Transmembrane</keyword>
<dbReference type="InterPro" id="IPR011712">
    <property type="entry name" value="Sig_transdc_His_kin_sub3_dim/P"/>
</dbReference>
<dbReference type="GO" id="GO:0005524">
    <property type="term" value="F:ATP binding"/>
    <property type="evidence" value="ECO:0007669"/>
    <property type="project" value="UniProtKB-KW"/>
</dbReference>
<keyword evidence="6 12" id="KW-0418">Kinase</keyword>
<feature type="transmembrane region" description="Helical" evidence="10">
    <location>
        <begin position="91"/>
        <end position="118"/>
    </location>
</feature>
<evidence type="ECO:0000256" key="10">
    <source>
        <dbReference type="SAM" id="Phobius"/>
    </source>
</evidence>
<dbReference type="PANTHER" id="PTHR24421">
    <property type="entry name" value="NITRATE/NITRITE SENSOR PROTEIN NARX-RELATED"/>
    <property type="match status" value="1"/>
</dbReference>
<evidence type="ECO:0000256" key="6">
    <source>
        <dbReference type="ARBA" id="ARBA00022777"/>
    </source>
</evidence>
<dbReference type="GO" id="GO:0000155">
    <property type="term" value="F:phosphorelay sensor kinase activity"/>
    <property type="evidence" value="ECO:0007669"/>
    <property type="project" value="InterPro"/>
</dbReference>
<name>A0A087DD35_9BIFI</name>
<evidence type="ECO:0000313" key="13">
    <source>
        <dbReference type="Proteomes" id="UP000029066"/>
    </source>
</evidence>